<dbReference type="Proteomes" id="UP000242474">
    <property type="component" value="Unassembled WGS sequence"/>
</dbReference>
<dbReference type="OrthoDB" id="10052321at2759"/>
<dbReference type="PANTHER" id="PTHR28158">
    <property type="entry name" value="37S RIBOSOMAL PROTEIN S35, MITOCHONDRIAL"/>
    <property type="match status" value="1"/>
</dbReference>
<organism evidence="1 2">
    <name type="scientific">Coemansia reversa (strain ATCC 12441 / NRRL 1564)</name>
    <dbReference type="NCBI Taxonomy" id="763665"/>
    <lineage>
        <taxon>Eukaryota</taxon>
        <taxon>Fungi</taxon>
        <taxon>Fungi incertae sedis</taxon>
        <taxon>Zoopagomycota</taxon>
        <taxon>Kickxellomycotina</taxon>
        <taxon>Kickxellomycetes</taxon>
        <taxon>Kickxellales</taxon>
        <taxon>Kickxellaceae</taxon>
        <taxon>Coemansia</taxon>
    </lineage>
</organism>
<evidence type="ECO:0000313" key="1">
    <source>
        <dbReference type="EMBL" id="PIA18901.1"/>
    </source>
</evidence>
<gene>
    <name evidence="1" type="ORF">COEREDRAFT_33422</name>
</gene>
<dbReference type="AlphaFoldDB" id="A0A2G5BIU6"/>
<dbReference type="GO" id="GO:0032543">
    <property type="term" value="P:mitochondrial translation"/>
    <property type="evidence" value="ECO:0007669"/>
    <property type="project" value="TreeGrafter"/>
</dbReference>
<name>A0A2G5BIU6_COERN</name>
<dbReference type="GO" id="GO:0005763">
    <property type="term" value="C:mitochondrial small ribosomal subunit"/>
    <property type="evidence" value="ECO:0007669"/>
    <property type="project" value="TreeGrafter"/>
</dbReference>
<dbReference type="EMBL" id="KZ303488">
    <property type="protein sequence ID" value="PIA18901.1"/>
    <property type="molecule type" value="Genomic_DNA"/>
</dbReference>
<evidence type="ECO:0000313" key="2">
    <source>
        <dbReference type="Proteomes" id="UP000242474"/>
    </source>
</evidence>
<feature type="non-terminal residue" evidence="1">
    <location>
        <position position="58"/>
    </location>
</feature>
<feature type="non-terminal residue" evidence="1">
    <location>
        <position position="1"/>
    </location>
</feature>
<dbReference type="Pfam" id="PF12298">
    <property type="entry name" value="Bot1p"/>
    <property type="match status" value="1"/>
</dbReference>
<dbReference type="InterPro" id="IPR021036">
    <property type="entry name" value="Ribosomal_mS45"/>
</dbReference>
<dbReference type="STRING" id="763665.A0A2G5BIU6"/>
<sequence>KGRRPFPLNPAFRPRAPLTDKIKEAIYKKYLKDPLLNTPRVLGDNYKVSIKRIEAIIK</sequence>
<protein>
    <submittedName>
        <fullName evidence="1">Uncharacterized protein</fullName>
    </submittedName>
</protein>
<keyword evidence="2" id="KW-1185">Reference proteome</keyword>
<dbReference type="GO" id="GO:0003735">
    <property type="term" value="F:structural constituent of ribosome"/>
    <property type="evidence" value="ECO:0007669"/>
    <property type="project" value="TreeGrafter"/>
</dbReference>
<accession>A0A2G5BIU6</accession>
<reference evidence="1 2" key="1">
    <citation type="journal article" date="2015" name="Genome Biol. Evol.">
        <title>Phylogenomic analyses indicate that early fungi evolved digesting cell walls of algal ancestors of land plants.</title>
        <authorList>
            <person name="Chang Y."/>
            <person name="Wang S."/>
            <person name="Sekimoto S."/>
            <person name="Aerts A.L."/>
            <person name="Choi C."/>
            <person name="Clum A."/>
            <person name="LaButti K.M."/>
            <person name="Lindquist E.A."/>
            <person name="Yee Ngan C."/>
            <person name="Ohm R.A."/>
            <person name="Salamov A.A."/>
            <person name="Grigoriev I.V."/>
            <person name="Spatafora J.W."/>
            <person name="Berbee M.L."/>
        </authorList>
    </citation>
    <scope>NUCLEOTIDE SEQUENCE [LARGE SCALE GENOMIC DNA]</scope>
    <source>
        <strain evidence="1 2">NRRL 1564</strain>
    </source>
</reference>
<dbReference type="PANTHER" id="PTHR28158:SF1">
    <property type="entry name" value="SMALL RIBOSOMAL SUBUNIT PROTEIN MS45"/>
    <property type="match status" value="1"/>
</dbReference>
<proteinExistence type="predicted"/>